<reference evidence="2" key="1">
    <citation type="journal article" date="2019" name="Int. J. Syst. Evol. Microbiol.">
        <title>The Global Catalogue of Microorganisms (GCM) 10K type strain sequencing project: providing services to taxonomists for standard genome sequencing and annotation.</title>
        <authorList>
            <consortium name="The Broad Institute Genomics Platform"/>
            <consortium name="The Broad Institute Genome Sequencing Center for Infectious Disease"/>
            <person name="Wu L."/>
            <person name="Ma J."/>
        </authorList>
    </citation>
    <scope>NUCLEOTIDE SEQUENCE [LARGE SCALE GENOMIC DNA]</scope>
    <source>
        <strain evidence="2">CGMCC 1.12770</strain>
    </source>
</reference>
<keyword evidence="2" id="KW-1185">Reference proteome</keyword>
<dbReference type="Proteomes" id="UP000652153">
    <property type="component" value="Unassembled WGS sequence"/>
</dbReference>
<evidence type="ECO:0000313" key="2">
    <source>
        <dbReference type="Proteomes" id="UP000652153"/>
    </source>
</evidence>
<sequence>MTILSTGPIENNAVSGVRPTKQVTIRIVSRVATRISAGVCARHNKNVVCE</sequence>
<comment type="caution">
    <text evidence="1">The sequence shown here is derived from an EMBL/GenBank/DDBJ whole genome shotgun (WGS) entry which is preliminary data.</text>
</comment>
<evidence type="ECO:0000313" key="1">
    <source>
        <dbReference type="EMBL" id="GGH46727.1"/>
    </source>
</evidence>
<proteinExistence type="predicted"/>
<dbReference type="EMBL" id="BMFU01000001">
    <property type="protein sequence ID" value="GGH46727.1"/>
    <property type="molecule type" value="Genomic_DNA"/>
</dbReference>
<gene>
    <name evidence="1" type="ORF">GCM10008014_09550</name>
</gene>
<protein>
    <submittedName>
        <fullName evidence="1">Uncharacterized protein</fullName>
    </submittedName>
</protein>
<name>A0ABQ1Z4F9_9BACL</name>
<organism evidence="1 2">
    <name type="scientific">Paenibacillus silvae</name>
    <dbReference type="NCBI Taxonomy" id="1325358"/>
    <lineage>
        <taxon>Bacteria</taxon>
        <taxon>Bacillati</taxon>
        <taxon>Bacillota</taxon>
        <taxon>Bacilli</taxon>
        <taxon>Bacillales</taxon>
        <taxon>Paenibacillaceae</taxon>
        <taxon>Paenibacillus</taxon>
    </lineage>
</organism>
<accession>A0ABQ1Z4F9</accession>